<evidence type="ECO:0000313" key="1">
    <source>
        <dbReference type="EMBL" id="AIJ47848.1"/>
    </source>
</evidence>
<reference evidence="1 2" key="1">
    <citation type="journal article" date="2014" name="Genome Announc.">
        <title>Complete Genome Sequence of Polychlorinated Biphenyl Degrader Comamonas testosteroni TK102 (NBRC 109938).</title>
        <authorList>
            <person name="Fukuda K."/>
            <person name="Hosoyama A."/>
            <person name="Tsuchikane K."/>
            <person name="Ohji S."/>
            <person name="Yamazoe A."/>
            <person name="Fujita N."/>
            <person name="Shintani M."/>
            <person name="Kimbara K."/>
        </authorList>
    </citation>
    <scope>NUCLEOTIDE SEQUENCE [LARGE SCALE GENOMIC DNA]</scope>
    <source>
        <strain evidence="1">TK102</strain>
    </source>
</reference>
<dbReference type="HOGENOM" id="CLU_2733085_0_0_4"/>
<proteinExistence type="predicted"/>
<name>A0A076PQ35_COMTE</name>
<evidence type="ECO:0000313" key="2">
    <source>
        <dbReference type="Proteomes" id="UP000028782"/>
    </source>
</evidence>
<gene>
    <name evidence="1" type="ORF">O987_18702</name>
</gene>
<protein>
    <submittedName>
        <fullName evidence="1">Uncharacterized protein</fullName>
    </submittedName>
</protein>
<dbReference type="EMBL" id="CP006704">
    <property type="protein sequence ID" value="AIJ47848.1"/>
    <property type="molecule type" value="Genomic_DNA"/>
</dbReference>
<dbReference type="AlphaFoldDB" id="A0A076PQ35"/>
<organism evidence="1 2">
    <name type="scientific">Comamonas testosteroni TK102</name>
    <dbReference type="NCBI Taxonomy" id="1392005"/>
    <lineage>
        <taxon>Bacteria</taxon>
        <taxon>Pseudomonadati</taxon>
        <taxon>Pseudomonadota</taxon>
        <taxon>Betaproteobacteria</taxon>
        <taxon>Burkholderiales</taxon>
        <taxon>Comamonadaceae</taxon>
        <taxon>Comamonas</taxon>
    </lineage>
</organism>
<accession>A0A076PQ35</accession>
<dbReference type="KEGG" id="ctes:O987_18702"/>
<dbReference type="Proteomes" id="UP000028782">
    <property type="component" value="Chromosome"/>
</dbReference>
<sequence>MVLMANQTLRASGNALDPPSVHVKSPAGIRSLRGFGAWFAASLRQIKRRQGLHQYVNLSEATAERPAAMVA</sequence>